<sequence>IKFNAATTSYSDSTYAELEAIISLLLATPFNLYINIHLDSNTAIQNLKQTYSTKLLYNKN</sequence>
<keyword evidence="2" id="KW-1185">Reference proteome</keyword>
<evidence type="ECO:0000313" key="1">
    <source>
        <dbReference type="EMBL" id="CAG8777329.1"/>
    </source>
</evidence>
<dbReference type="EMBL" id="CAJVPS010056508">
    <property type="protein sequence ID" value="CAG8777329.1"/>
    <property type="molecule type" value="Genomic_DNA"/>
</dbReference>
<evidence type="ECO:0000313" key="2">
    <source>
        <dbReference type="Proteomes" id="UP000789508"/>
    </source>
</evidence>
<name>A0A9N9JFV1_9GLOM</name>
<reference evidence="1" key="1">
    <citation type="submission" date="2021-06" db="EMBL/GenBank/DDBJ databases">
        <authorList>
            <person name="Kallberg Y."/>
            <person name="Tangrot J."/>
            <person name="Rosling A."/>
        </authorList>
    </citation>
    <scope>NUCLEOTIDE SEQUENCE</scope>
    <source>
        <strain evidence="1">FL130A</strain>
    </source>
</reference>
<dbReference type="Proteomes" id="UP000789508">
    <property type="component" value="Unassembled WGS sequence"/>
</dbReference>
<organism evidence="1 2">
    <name type="scientific">Ambispora leptoticha</name>
    <dbReference type="NCBI Taxonomy" id="144679"/>
    <lineage>
        <taxon>Eukaryota</taxon>
        <taxon>Fungi</taxon>
        <taxon>Fungi incertae sedis</taxon>
        <taxon>Mucoromycota</taxon>
        <taxon>Glomeromycotina</taxon>
        <taxon>Glomeromycetes</taxon>
        <taxon>Archaeosporales</taxon>
        <taxon>Ambisporaceae</taxon>
        <taxon>Ambispora</taxon>
    </lineage>
</organism>
<proteinExistence type="predicted"/>
<gene>
    <name evidence="1" type="ORF">ALEPTO_LOCUS14476</name>
</gene>
<feature type="non-terminal residue" evidence="1">
    <location>
        <position position="1"/>
    </location>
</feature>
<protein>
    <submittedName>
        <fullName evidence="1">10524_t:CDS:1</fullName>
    </submittedName>
</protein>
<accession>A0A9N9JFV1</accession>
<comment type="caution">
    <text evidence="1">The sequence shown here is derived from an EMBL/GenBank/DDBJ whole genome shotgun (WGS) entry which is preliminary data.</text>
</comment>
<dbReference type="AlphaFoldDB" id="A0A9N9JFV1"/>